<keyword evidence="1" id="KW-0472">Membrane</keyword>
<keyword evidence="1" id="KW-1133">Transmembrane helix</keyword>
<feature type="transmembrane region" description="Helical" evidence="1">
    <location>
        <begin position="31"/>
        <end position="50"/>
    </location>
</feature>
<gene>
    <name evidence="2" type="ORF">LMG27174_05778</name>
</gene>
<dbReference type="Proteomes" id="UP000494205">
    <property type="component" value="Unassembled WGS sequence"/>
</dbReference>
<protein>
    <submittedName>
        <fullName evidence="2">Uncharacterized protein</fullName>
    </submittedName>
</protein>
<reference evidence="2 3" key="1">
    <citation type="submission" date="2020-04" db="EMBL/GenBank/DDBJ databases">
        <authorList>
            <person name="De Canck E."/>
        </authorList>
    </citation>
    <scope>NUCLEOTIDE SEQUENCE [LARGE SCALE GENOMIC DNA]</scope>
    <source>
        <strain evidence="2 3">LMG 27174</strain>
    </source>
</reference>
<keyword evidence="1" id="KW-0812">Transmembrane</keyword>
<dbReference type="EMBL" id="CADIJZ010000027">
    <property type="protein sequence ID" value="CAB3730781.1"/>
    <property type="molecule type" value="Genomic_DNA"/>
</dbReference>
<accession>A0A6J5CAG7</accession>
<dbReference type="RefSeq" id="WP_158244529.1">
    <property type="nucleotide sequence ID" value="NZ_CADIJZ010000027.1"/>
</dbReference>
<evidence type="ECO:0000256" key="1">
    <source>
        <dbReference type="SAM" id="Phobius"/>
    </source>
</evidence>
<evidence type="ECO:0000313" key="2">
    <source>
        <dbReference type="EMBL" id="CAB3730781.1"/>
    </source>
</evidence>
<dbReference type="AlphaFoldDB" id="A0A6J5CAG7"/>
<name>A0A6J5CAG7_9BURK</name>
<proteinExistence type="predicted"/>
<sequence length="51" mass="5807">MKDVLWFLFAWVMPTGSTLYTYHRTGKVCDAIGVWFFVTIGVLLVASACYK</sequence>
<evidence type="ECO:0000313" key="3">
    <source>
        <dbReference type="Proteomes" id="UP000494205"/>
    </source>
</evidence>
<organism evidence="2 3">
    <name type="scientific">Paraburkholderia rhynchosiae</name>
    <dbReference type="NCBI Taxonomy" id="487049"/>
    <lineage>
        <taxon>Bacteria</taxon>
        <taxon>Pseudomonadati</taxon>
        <taxon>Pseudomonadota</taxon>
        <taxon>Betaproteobacteria</taxon>
        <taxon>Burkholderiales</taxon>
        <taxon>Burkholderiaceae</taxon>
        <taxon>Paraburkholderia</taxon>
    </lineage>
</organism>